<sequence length="105" mass="12430">MLEKRQKLYEVAKSRNPHRWSRETRNRNPVKEVWLPPQGDPRQGIKLINHRENNRTTSLTNTDLNTVRQISLNLIKKAKNKMSVKQTRFKAVWDGSFRSHVLANQ</sequence>
<evidence type="ECO:0000256" key="1">
    <source>
        <dbReference type="SAM" id="MobiDB-lite"/>
    </source>
</evidence>
<evidence type="ECO:0000313" key="2">
    <source>
        <dbReference type="EMBL" id="VFK36258.1"/>
    </source>
</evidence>
<dbReference type="AlphaFoldDB" id="A0A450Y3Y2"/>
<accession>A0A450Y3Y2</accession>
<feature type="compositionally biased region" description="Basic and acidic residues" evidence="1">
    <location>
        <begin position="20"/>
        <end position="30"/>
    </location>
</feature>
<dbReference type="EMBL" id="CAADFP010000552">
    <property type="protein sequence ID" value="VFK36258.1"/>
    <property type="molecule type" value="Genomic_DNA"/>
</dbReference>
<reference evidence="2" key="1">
    <citation type="submission" date="2019-02" db="EMBL/GenBank/DDBJ databases">
        <authorList>
            <person name="Gruber-Vodicka R. H."/>
            <person name="Seah K. B. B."/>
        </authorList>
    </citation>
    <scope>NUCLEOTIDE SEQUENCE</scope>
    <source>
        <strain evidence="2">BECK_S426</strain>
    </source>
</reference>
<organism evidence="2">
    <name type="scientific">Candidatus Kentrum sp. LPFa</name>
    <dbReference type="NCBI Taxonomy" id="2126335"/>
    <lineage>
        <taxon>Bacteria</taxon>
        <taxon>Pseudomonadati</taxon>
        <taxon>Pseudomonadota</taxon>
        <taxon>Gammaproteobacteria</taxon>
        <taxon>Candidatus Kentrum</taxon>
    </lineage>
</organism>
<name>A0A450Y3Y2_9GAMM</name>
<gene>
    <name evidence="2" type="ORF">BECKLPF1236C_GA0070990_105522</name>
</gene>
<feature type="region of interest" description="Disordered" evidence="1">
    <location>
        <begin position="13"/>
        <end position="44"/>
    </location>
</feature>
<proteinExistence type="predicted"/>
<protein>
    <submittedName>
        <fullName evidence="2">Uncharacterized protein</fullName>
    </submittedName>
</protein>